<keyword evidence="1" id="KW-0472">Membrane</keyword>
<comment type="caution">
    <text evidence="2">The sequence shown here is derived from an EMBL/GenBank/DDBJ whole genome shotgun (WGS) entry which is preliminary data.</text>
</comment>
<sequence length="150" mass="17404">MNNRTNQNRFIILSLIFLFIAGTLYYFRPLDAEKVFPKLYRVEKVTLVVKFEGEKEQEFIDLELTGDKAETFIGLIGMAKYRRAFGKMNIQSQTNAYDTLFVLDSNNYSVVINDQGYVVVDTGTSEKKYKVLSSKKDSLIRLIDEIFEQK</sequence>
<evidence type="ECO:0000313" key="3">
    <source>
        <dbReference type="Proteomes" id="UP000284416"/>
    </source>
</evidence>
<evidence type="ECO:0000313" key="2">
    <source>
        <dbReference type="EMBL" id="RHW38141.1"/>
    </source>
</evidence>
<proteinExistence type="predicted"/>
<evidence type="ECO:0000256" key="1">
    <source>
        <dbReference type="SAM" id="Phobius"/>
    </source>
</evidence>
<dbReference type="AlphaFoldDB" id="A0A417YS77"/>
<name>A0A417YS77_9BACI</name>
<dbReference type="Proteomes" id="UP000284416">
    <property type="component" value="Unassembled WGS sequence"/>
</dbReference>
<dbReference type="EMBL" id="QWEG01000009">
    <property type="protein sequence ID" value="RHW38141.1"/>
    <property type="molecule type" value="Genomic_DNA"/>
</dbReference>
<feature type="transmembrane region" description="Helical" evidence="1">
    <location>
        <begin position="10"/>
        <end position="27"/>
    </location>
</feature>
<protein>
    <submittedName>
        <fullName evidence="2">Uncharacterized protein</fullName>
    </submittedName>
</protein>
<keyword evidence="3" id="KW-1185">Reference proteome</keyword>
<reference evidence="2 3" key="1">
    <citation type="journal article" date="2017" name="Int. J. Syst. Evol. Microbiol.">
        <title>Bacillus notoginsengisoli sp. nov., a novel bacterium isolated from the rhizosphere of Panax notoginseng.</title>
        <authorList>
            <person name="Zhang M.Y."/>
            <person name="Cheng J."/>
            <person name="Cai Y."/>
            <person name="Zhang T.Y."/>
            <person name="Wu Y.Y."/>
            <person name="Manikprabhu D."/>
            <person name="Li W.J."/>
            <person name="Zhang Y.X."/>
        </authorList>
    </citation>
    <scope>NUCLEOTIDE SEQUENCE [LARGE SCALE GENOMIC DNA]</scope>
    <source>
        <strain evidence="2 3">JCM 30743</strain>
    </source>
</reference>
<dbReference type="OrthoDB" id="2855684at2"/>
<dbReference type="RefSeq" id="WP_118921906.1">
    <property type="nucleotide sequence ID" value="NZ_QWEG01000009.1"/>
</dbReference>
<organism evidence="2 3">
    <name type="scientific">Neobacillus notoginsengisoli</name>
    <dbReference type="NCBI Taxonomy" id="1578198"/>
    <lineage>
        <taxon>Bacteria</taxon>
        <taxon>Bacillati</taxon>
        <taxon>Bacillota</taxon>
        <taxon>Bacilli</taxon>
        <taxon>Bacillales</taxon>
        <taxon>Bacillaceae</taxon>
        <taxon>Neobacillus</taxon>
    </lineage>
</organism>
<gene>
    <name evidence="2" type="ORF">D1B31_15300</name>
</gene>
<keyword evidence="1" id="KW-0812">Transmembrane</keyword>
<accession>A0A417YS77</accession>
<keyword evidence="1" id="KW-1133">Transmembrane helix</keyword>